<dbReference type="PANTHER" id="PTHR21581:SF33">
    <property type="entry name" value="D-ALANYL-D-ALANINE CARBOXYPEPTIDASE DACB"/>
    <property type="match status" value="1"/>
</dbReference>
<dbReference type="AlphaFoldDB" id="A0A1H2UMX5"/>
<dbReference type="InterPro" id="IPR001967">
    <property type="entry name" value="Peptidase_S11_N"/>
</dbReference>
<organism evidence="12 13">
    <name type="scientific">Alicyclobacillus hesperidum</name>
    <dbReference type="NCBI Taxonomy" id="89784"/>
    <lineage>
        <taxon>Bacteria</taxon>
        <taxon>Bacillati</taxon>
        <taxon>Bacillota</taxon>
        <taxon>Bacilli</taxon>
        <taxon>Bacillales</taxon>
        <taxon>Alicyclobacillaceae</taxon>
        <taxon>Alicyclobacillus</taxon>
    </lineage>
</organism>
<feature type="domain" description="Peptidase S11 D-alanyl-D-alanine carboxypeptidase A N-terminal" evidence="11">
    <location>
        <begin position="76"/>
        <end position="267"/>
    </location>
</feature>
<evidence type="ECO:0000256" key="8">
    <source>
        <dbReference type="PIRSR" id="PIRSR618044-2"/>
    </source>
</evidence>
<dbReference type="GO" id="GO:0009252">
    <property type="term" value="P:peptidoglycan biosynthetic process"/>
    <property type="evidence" value="ECO:0007669"/>
    <property type="project" value="UniProtKB-KW"/>
</dbReference>
<keyword evidence="2" id="KW-0732">Signal</keyword>
<comment type="similarity">
    <text evidence="1 9">Belongs to the peptidase S11 family.</text>
</comment>
<evidence type="ECO:0000256" key="4">
    <source>
        <dbReference type="ARBA" id="ARBA00022960"/>
    </source>
</evidence>
<keyword evidence="10" id="KW-1133">Transmembrane helix</keyword>
<dbReference type="Pfam" id="PF00768">
    <property type="entry name" value="Peptidase_S11"/>
    <property type="match status" value="1"/>
</dbReference>
<feature type="binding site" evidence="8">
    <location>
        <position position="249"/>
    </location>
    <ligand>
        <name>substrate</name>
    </ligand>
</feature>
<dbReference type="STRING" id="89784.SAMN04489725_10868"/>
<keyword evidence="4" id="KW-0133">Cell shape</keyword>
<dbReference type="PANTHER" id="PTHR21581">
    <property type="entry name" value="D-ALANYL-D-ALANINE CARBOXYPEPTIDASE"/>
    <property type="match status" value="1"/>
</dbReference>
<keyword evidence="5" id="KW-0573">Peptidoglycan synthesis</keyword>
<feature type="transmembrane region" description="Helical" evidence="10">
    <location>
        <begin position="7"/>
        <end position="26"/>
    </location>
</feature>
<keyword evidence="3" id="KW-0378">Hydrolase</keyword>
<dbReference type="Gene3D" id="3.40.710.10">
    <property type="entry name" value="DD-peptidase/beta-lactamase superfamily"/>
    <property type="match status" value="1"/>
</dbReference>
<proteinExistence type="inferred from homology"/>
<keyword evidence="10" id="KW-0472">Membrane</keyword>
<keyword evidence="10" id="KW-0812">Transmembrane</keyword>
<name>A0A1H2UMX5_9BACL</name>
<keyword evidence="13" id="KW-1185">Reference proteome</keyword>
<accession>A0A1H2UMX5</accession>
<evidence type="ECO:0000259" key="11">
    <source>
        <dbReference type="Pfam" id="PF00768"/>
    </source>
</evidence>
<feature type="active site" description="Acyl-ester intermediate" evidence="7">
    <location>
        <position position="82"/>
    </location>
</feature>
<dbReference type="EMBL" id="FNOJ01000008">
    <property type="protein sequence ID" value="SDW57427.1"/>
    <property type="molecule type" value="Genomic_DNA"/>
</dbReference>
<dbReference type="GO" id="GO:0006508">
    <property type="term" value="P:proteolysis"/>
    <property type="evidence" value="ECO:0007669"/>
    <property type="project" value="InterPro"/>
</dbReference>
<keyword evidence="12" id="KW-0121">Carboxypeptidase</keyword>
<evidence type="ECO:0000313" key="13">
    <source>
        <dbReference type="Proteomes" id="UP000182589"/>
    </source>
</evidence>
<dbReference type="PRINTS" id="PR00725">
    <property type="entry name" value="DADACBPTASE1"/>
</dbReference>
<protein>
    <submittedName>
        <fullName evidence="12">D-alanyl-D-alanine carboxypeptidase (Penicillin-binding protein 5/6)</fullName>
    </submittedName>
</protein>
<keyword evidence="12" id="KW-0645">Protease</keyword>
<evidence type="ECO:0000256" key="10">
    <source>
        <dbReference type="SAM" id="Phobius"/>
    </source>
</evidence>
<evidence type="ECO:0000256" key="3">
    <source>
        <dbReference type="ARBA" id="ARBA00022801"/>
    </source>
</evidence>
<evidence type="ECO:0000256" key="2">
    <source>
        <dbReference type="ARBA" id="ARBA00022729"/>
    </source>
</evidence>
<evidence type="ECO:0000256" key="1">
    <source>
        <dbReference type="ARBA" id="ARBA00007164"/>
    </source>
</evidence>
<evidence type="ECO:0000256" key="5">
    <source>
        <dbReference type="ARBA" id="ARBA00022984"/>
    </source>
</evidence>
<gene>
    <name evidence="12" type="ORF">SAMN04489725_10868</name>
</gene>
<dbReference type="GO" id="GO:0009002">
    <property type="term" value="F:serine-type D-Ala-D-Ala carboxypeptidase activity"/>
    <property type="evidence" value="ECO:0007669"/>
    <property type="project" value="InterPro"/>
</dbReference>
<sequence length="400" mass="41362">MRSIRGIVITVVIVLIIIAIPVVQLVRPVPKPAANVLAALPAKVAGPAPKIQWPTQGQAALEAVGVGSFGSSGVQASVPIASVTKVMTAYLVLQKHPLQLGQQGPSITVTPADVKTYVQDKALGESVVKVAAGEQLTEYQALEGLLLPSGNNVGSLLAKWCDGSQAAFVKEMNETAAKMGMKNTHYADPTGYSPASQSDAVDQMKLFAKAMENPVFRQIVGEPQAVLPVAGLVYNVDSQVGHGTIIGGKTGSTLEAGGCFVFAAQKTVAGQNVLIVGAVLGQKGSQELDEALSASVRIAQDAQKALRPVNLLQAGAQVGTLNAAWTQPASLTAAQSVQAIGFGGMPISQSFKTRTLSDAIPANAVVGTLNVTVGSQQLSVPVRTSAAIAKPKLTWRLKRL</sequence>
<dbReference type="SUPFAM" id="SSF56601">
    <property type="entry name" value="beta-lactamase/transpeptidase-like"/>
    <property type="match status" value="1"/>
</dbReference>
<evidence type="ECO:0000256" key="6">
    <source>
        <dbReference type="ARBA" id="ARBA00023316"/>
    </source>
</evidence>
<keyword evidence="6" id="KW-0961">Cell wall biogenesis/degradation</keyword>
<evidence type="ECO:0000256" key="7">
    <source>
        <dbReference type="PIRSR" id="PIRSR618044-1"/>
    </source>
</evidence>
<dbReference type="GO" id="GO:0008360">
    <property type="term" value="P:regulation of cell shape"/>
    <property type="evidence" value="ECO:0007669"/>
    <property type="project" value="UniProtKB-KW"/>
</dbReference>
<evidence type="ECO:0000256" key="9">
    <source>
        <dbReference type="RuleBase" id="RU004016"/>
    </source>
</evidence>
<dbReference type="Proteomes" id="UP000182589">
    <property type="component" value="Unassembled WGS sequence"/>
</dbReference>
<reference evidence="12" key="1">
    <citation type="submission" date="2016-10" db="EMBL/GenBank/DDBJ databases">
        <authorList>
            <person name="de Groot N.N."/>
        </authorList>
    </citation>
    <scope>NUCLEOTIDE SEQUENCE [LARGE SCALE GENOMIC DNA]</scope>
    <source>
        <strain evidence="12">DSM 12489</strain>
    </source>
</reference>
<dbReference type="InterPro" id="IPR018044">
    <property type="entry name" value="Peptidase_S11"/>
</dbReference>
<feature type="active site" description="Proton acceptor" evidence="7">
    <location>
        <position position="85"/>
    </location>
</feature>
<evidence type="ECO:0000313" key="12">
    <source>
        <dbReference type="EMBL" id="SDW57427.1"/>
    </source>
</evidence>
<dbReference type="GO" id="GO:0071555">
    <property type="term" value="P:cell wall organization"/>
    <property type="evidence" value="ECO:0007669"/>
    <property type="project" value="UniProtKB-KW"/>
</dbReference>
<feature type="active site" evidence="7">
    <location>
        <position position="149"/>
    </location>
</feature>
<dbReference type="InterPro" id="IPR012338">
    <property type="entry name" value="Beta-lactam/transpept-like"/>
</dbReference>